<dbReference type="STRING" id="1284.SHYC_08335"/>
<keyword evidence="5" id="KW-0904">Protein phosphatase</keyword>
<keyword evidence="3" id="KW-0479">Metal-binding</keyword>
<proteinExistence type="predicted"/>
<dbReference type="PROSITE" id="PS51746">
    <property type="entry name" value="PPM_2"/>
    <property type="match status" value="1"/>
</dbReference>
<name>A0A418JK70_STAHY</name>
<evidence type="ECO:0000256" key="7">
    <source>
        <dbReference type="ARBA" id="ARBA00047761"/>
    </source>
</evidence>
<evidence type="ECO:0000256" key="2">
    <source>
        <dbReference type="ARBA" id="ARBA00013081"/>
    </source>
</evidence>
<dbReference type="Pfam" id="PF13672">
    <property type="entry name" value="PP2C_2"/>
    <property type="match status" value="1"/>
</dbReference>
<dbReference type="InterPro" id="IPR015655">
    <property type="entry name" value="PP2C"/>
</dbReference>
<dbReference type="EC" id="3.1.3.16" evidence="2"/>
<evidence type="ECO:0000313" key="11">
    <source>
        <dbReference type="Proteomes" id="UP000285625"/>
    </source>
</evidence>
<evidence type="ECO:0000256" key="6">
    <source>
        <dbReference type="ARBA" id="ARBA00023211"/>
    </source>
</evidence>
<evidence type="ECO:0000256" key="1">
    <source>
        <dbReference type="ARBA" id="ARBA00001936"/>
    </source>
</evidence>
<dbReference type="RefSeq" id="WP_119635249.1">
    <property type="nucleotide sequence ID" value="NZ_QXVO01000009.1"/>
</dbReference>
<dbReference type="GO" id="GO:0046872">
    <property type="term" value="F:metal ion binding"/>
    <property type="evidence" value="ECO:0007669"/>
    <property type="project" value="UniProtKB-KW"/>
</dbReference>
<gene>
    <name evidence="10" type="ORF">BUZ57_04355</name>
</gene>
<evidence type="ECO:0000256" key="4">
    <source>
        <dbReference type="ARBA" id="ARBA00022801"/>
    </source>
</evidence>
<comment type="catalytic activity">
    <reaction evidence="7">
        <text>O-phospho-L-seryl-[protein] + H2O = L-seryl-[protein] + phosphate</text>
        <dbReference type="Rhea" id="RHEA:20629"/>
        <dbReference type="Rhea" id="RHEA-COMP:9863"/>
        <dbReference type="Rhea" id="RHEA-COMP:11604"/>
        <dbReference type="ChEBI" id="CHEBI:15377"/>
        <dbReference type="ChEBI" id="CHEBI:29999"/>
        <dbReference type="ChEBI" id="CHEBI:43474"/>
        <dbReference type="ChEBI" id="CHEBI:83421"/>
        <dbReference type="EC" id="3.1.3.16"/>
    </reaction>
</comment>
<dbReference type="Gene3D" id="3.60.40.10">
    <property type="entry name" value="PPM-type phosphatase domain"/>
    <property type="match status" value="1"/>
</dbReference>
<protein>
    <recommendedName>
        <fullName evidence="2">protein-serine/threonine phosphatase</fullName>
        <ecNumber evidence="2">3.1.3.16</ecNumber>
    </recommendedName>
</protein>
<keyword evidence="6" id="KW-0464">Manganese</keyword>
<evidence type="ECO:0000256" key="5">
    <source>
        <dbReference type="ARBA" id="ARBA00022912"/>
    </source>
</evidence>
<dbReference type="FunFam" id="3.60.40.10:FF:000002">
    <property type="entry name" value="Serine/threonine phosphatase stp"/>
    <property type="match status" value="1"/>
</dbReference>
<dbReference type="InterPro" id="IPR036457">
    <property type="entry name" value="PPM-type-like_dom_sf"/>
</dbReference>
<sequence length="247" mass="27822">MLNAELFSDAGFYREQNEDAGGIFYNQTDQQLLVICDGMGGHQAGEVAAQYVVEALQKRFEEENYIEQENAELWLKQTLQSINLELFLLAESEQAYHGMGTTCVCALIFDHQIVVANIGDSRAYLVNGRYFDQVTIDHTFVNQLVMLGQITQEEALHHPRRNIITKVMGTDRRVNPDVFTKRIHFYQYLLLNSDGLTDYVPLQAIHDVLNQQTTLAEAGEALIALAKSYEAKDNTSFVLAEIAGDPV</sequence>
<dbReference type="CDD" id="cd00143">
    <property type="entry name" value="PP2Cc"/>
    <property type="match status" value="1"/>
</dbReference>
<evidence type="ECO:0000256" key="3">
    <source>
        <dbReference type="ARBA" id="ARBA00022723"/>
    </source>
</evidence>
<evidence type="ECO:0000256" key="8">
    <source>
        <dbReference type="ARBA" id="ARBA00048336"/>
    </source>
</evidence>
<evidence type="ECO:0000313" key="10">
    <source>
        <dbReference type="EMBL" id="RIO46535.1"/>
    </source>
</evidence>
<dbReference type="GO" id="GO:0004722">
    <property type="term" value="F:protein serine/threonine phosphatase activity"/>
    <property type="evidence" value="ECO:0007669"/>
    <property type="project" value="UniProtKB-EC"/>
</dbReference>
<comment type="catalytic activity">
    <reaction evidence="8">
        <text>O-phospho-L-threonyl-[protein] + H2O = L-threonyl-[protein] + phosphate</text>
        <dbReference type="Rhea" id="RHEA:47004"/>
        <dbReference type="Rhea" id="RHEA-COMP:11060"/>
        <dbReference type="Rhea" id="RHEA-COMP:11605"/>
        <dbReference type="ChEBI" id="CHEBI:15377"/>
        <dbReference type="ChEBI" id="CHEBI:30013"/>
        <dbReference type="ChEBI" id="CHEBI:43474"/>
        <dbReference type="ChEBI" id="CHEBI:61977"/>
        <dbReference type="EC" id="3.1.3.16"/>
    </reaction>
</comment>
<comment type="cofactor">
    <cofactor evidence="1">
        <name>Mn(2+)</name>
        <dbReference type="ChEBI" id="CHEBI:29035"/>
    </cofactor>
</comment>
<dbReference type="InterPro" id="IPR001932">
    <property type="entry name" value="PPM-type_phosphatase-like_dom"/>
</dbReference>
<dbReference type="NCBIfam" id="NF033484">
    <property type="entry name" value="Stp1_PP2C_phos"/>
    <property type="match status" value="1"/>
</dbReference>
<organism evidence="10 11">
    <name type="scientific">Staphylococcus hyicus</name>
    <dbReference type="NCBI Taxonomy" id="1284"/>
    <lineage>
        <taxon>Bacteria</taxon>
        <taxon>Bacillati</taxon>
        <taxon>Bacillota</taxon>
        <taxon>Bacilli</taxon>
        <taxon>Bacillales</taxon>
        <taxon>Staphylococcaceae</taxon>
        <taxon>Staphylococcus</taxon>
    </lineage>
</organism>
<comment type="caution">
    <text evidence="10">The sequence shown here is derived from an EMBL/GenBank/DDBJ whole genome shotgun (WGS) entry which is preliminary data.</text>
</comment>
<dbReference type="SMART" id="SM00332">
    <property type="entry name" value="PP2Cc"/>
    <property type="match status" value="1"/>
</dbReference>
<dbReference type="SMART" id="SM00331">
    <property type="entry name" value="PP2C_SIG"/>
    <property type="match status" value="1"/>
</dbReference>
<feature type="domain" description="PPM-type phosphatase" evidence="9">
    <location>
        <begin position="3"/>
        <end position="242"/>
    </location>
</feature>
<reference evidence="10 11" key="1">
    <citation type="journal article" date="2016" name="Front. Microbiol.">
        <title>Comprehensive Phylogenetic Analysis of Bovine Non-aureus Staphylococci Species Based on Whole-Genome Sequencing.</title>
        <authorList>
            <person name="Naushad S."/>
            <person name="Barkema H.W."/>
            <person name="Luby C."/>
            <person name="Condas L.A."/>
            <person name="Nobrega D.B."/>
            <person name="Carson D.A."/>
            <person name="De Buck J."/>
        </authorList>
    </citation>
    <scope>NUCLEOTIDE SEQUENCE [LARGE SCALE GENOMIC DNA]</scope>
    <source>
        <strain evidence="10 11">SNUC 5959</strain>
    </source>
</reference>
<evidence type="ECO:0000259" key="9">
    <source>
        <dbReference type="PROSITE" id="PS51746"/>
    </source>
</evidence>
<dbReference type="PANTHER" id="PTHR13832">
    <property type="entry name" value="PROTEIN PHOSPHATASE 2C"/>
    <property type="match status" value="1"/>
</dbReference>
<dbReference type="AlphaFoldDB" id="A0A418JK70"/>
<dbReference type="EMBL" id="QXVO01000009">
    <property type="protein sequence ID" value="RIO46535.1"/>
    <property type="molecule type" value="Genomic_DNA"/>
</dbReference>
<dbReference type="PANTHER" id="PTHR13832:SF860">
    <property type="entry name" value="PROTEIN PHOSPHATASE PHPP"/>
    <property type="match status" value="1"/>
</dbReference>
<accession>A0A418JK70</accession>
<dbReference type="Proteomes" id="UP000285625">
    <property type="component" value="Unassembled WGS sequence"/>
</dbReference>
<dbReference type="SUPFAM" id="SSF81606">
    <property type="entry name" value="PP2C-like"/>
    <property type="match status" value="1"/>
</dbReference>
<keyword evidence="4" id="KW-0378">Hydrolase</keyword>